<proteinExistence type="predicted"/>
<accession>A0A2N5J879</accession>
<protein>
    <submittedName>
        <fullName evidence="2">Uncharacterized protein</fullName>
    </submittedName>
</protein>
<evidence type="ECO:0000313" key="2">
    <source>
        <dbReference type="EMBL" id="PLS30391.1"/>
    </source>
</evidence>
<dbReference type="Proteomes" id="UP000235050">
    <property type="component" value="Unassembled WGS sequence"/>
</dbReference>
<sequence>MKHKKHHKRKNIMGNLPSGRFSRQSIARPHPVAVRSDTAGNVAAEQTTDEQTTASRRVAPTGNTDEYG</sequence>
<name>A0A2N5J879_9BIFI</name>
<organism evidence="2 3">
    <name type="scientific">Bifidobacterium margollesii</name>
    <dbReference type="NCBI Taxonomy" id="2020964"/>
    <lineage>
        <taxon>Bacteria</taxon>
        <taxon>Bacillati</taxon>
        <taxon>Actinomycetota</taxon>
        <taxon>Actinomycetes</taxon>
        <taxon>Bifidobacteriales</taxon>
        <taxon>Bifidobacteriaceae</taxon>
        <taxon>Bifidobacterium</taxon>
    </lineage>
</organism>
<dbReference type="EMBL" id="NMWU01000033">
    <property type="protein sequence ID" value="PLS30391.1"/>
    <property type="molecule type" value="Genomic_DNA"/>
</dbReference>
<feature type="region of interest" description="Disordered" evidence="1">
    <location>
        <begin position="1"/>
        <end position="68"/>
    </location>
</feature>
<feature type="compositionally biased region" description="Basic residues" evidence="1">
    <location>
        <begin position="1"/>
        <end position="11"/>
    </location>
</feature>
<keyword evidence="3" id="KW-1185">Reference proteome</keyword>
<reference evidence="2 3" key="1">
    <citation type="submission" date="2017-07" db="EMBL/GenBank/DDBJ databases">
        <title>Bifidobacterium novel species.</title>
        <authorList>
            <person name="Lugli G.A."/>
            <person name="Milani C."/>
            <person name="Duranti S."/>
            <person name="Mangifesta M."/>
        </authorList>
    </citation>
    <scope>NUCLEOTIDE SEQUENCE [LARGE SCALE GENOMIC DNA]</scope>
    <source>
        <strain evidence="3">Uis1B</strain>
    </source>
</reference>
<feature type="compositionally biased region" description="Low complexity" evidence="1">
    <location>
        <begin position="43"/>
        <end position="54"/>
    </location>
</feature>
<dbReference type="AlphaFoldDB" id="A0A2N5J879"/>
<evidence type="ECO:0000256" key="1">
    <source>
        <dbReference type="SAM" id="MobiDB-lite"/>
    </source>
</evidence>
<comment type="caution">
    <text evidence="2">The sequence shown here is derived from an EMBL/GenBank/DDBJ whole genome shotgun (WGS) entry which is preliminary data.</text>
</comment>
<gene>
    <name evidence="2" type="ORF">Uis1B_1760</name>
</gene>
<evidence type="ECO:0000313" key="3">
    <source>
        <dbReference type="Proteomes" id="UP000235050"/>
    </source>
</evidence>